<proteinExistence type="predicted"/>
<protein>
    <submittedName>
        <fullName evidence="1">Uncharacterized protein</fullName>
    </submittedName>
</protein>
<name>A0A834L1W4_ORYME</name>
<accession>A0A834L1W4</accession>
<dbReference type="AlphaFoldDB" id="A0A834L1W4"/>
<reference evidence="1" key="1">
    <citation type="journal article" name="BMC Genomics">
        <title>Long-read sequencing and de novo genome assembly of marine medaka (Oryzias melastigma).</title>
        <authorList>
            <person name="Liang P."/>
            <person name="Saqib H.S.A."/>
            <person name="Ni X."/>
            <person name="Shen Y."/>
        </authorList>
    </citation>
    <scope>NUCLEOTIDE SEQUENCE</scope>
    <source>
        <strain evidence="1">Bigg-433</strain>
    </source>
</reference>
<dbReference type="Proteomes" id="UP000646548">
    <property type="component" value="Unassembled WGS sequence"/>
</dbReference>
<gene>
    <name evidence="1" type="ORF">FQA47_021760</name>
</gene>
<evidence type="ECO:0000313" key="2">
    <source>
        <dbReference type="Proteomes" id="UP000646548"/>
    </source>
</evidence>
<sequence>MWRAWRFPPGSGVRILQLRGFNTCRSVSLHPFIDRLFMTTNPSLMQSGSQQRSLRLQRFHPKISRLHSRTDPFGSWKTKDVECGGWSAASDDWNNRLPL</sequence>
<comment type="caution">
    <text evidence="1">The sequence shown here is derived from an EMBL/GenBank/DDBJ whole genome shotgun (WGS) entry which is preliminary data.</text>
</comment>
<evidence type="ECO:0000313" key="1">
    <source>
        <dbReference type="EMBL" id="KAF6738985.1"/>
    </source>
</evidence>
<organism evidence="1 2">
    <name type="scientific">Oryzias melastigma</name>
    <name type="common">Marine medaka</name>
    <dbReference type="NCBI Taxonomy" id="30732"/>
    <lineage>
        <taxon>Eukaryota</taxon>
        <taxon>Metazoa</taxon>
        <taxon>Chordata</taxon>
        <taxon>Craniata</taxon>
        <taxon>Vertebrata</taxon>
        <taxon>Euteleostomi</taxon>
        <taxon>Actinopterygii</taxon>
        <taxon>Neopterygii</taxon>
        <taxon>Teleostei</taxon>
        <taxon>Neoteleostei</taxon>
        <taxon>Acanthomorphata</taxon>
        <taxon>Ovalentaria</taxon>
        <taxon>Atherinomorphae</taxon>
        <taxon>Beloniformes</taxon>
        <taxon>Adrianichthyidae</taxon>
        <taxon>Oryziinae</taxon>
        <taxon>Oryzias</taxon>
    </lineage>
</organism>
<dbReference type="EMBL" id="WKFB01000016">
    <property type="protein sequence ID" value="KAF6738985.1"/>
    <property type="molecule type" value="Genomic_DNA"/>
</dbReference>